<comment type="caution">
    <text evidence="1">The sequence shown here is derived from an EMBL/GenBank/DDBJ whole genome shotgun (WGS) entry which is preliminary data.</text>
</comment>
<dbReference type="Proteomes" id="UP000018861">
    <property type="component" value="Unassembled WGS sequence"/>
</dbReference>
<evidence type="ECO:0000313" key="2">
    <source>
        <dbReference type="Proteomes" id="UP000018861"/>
    </source>
</evidence>
<protein>
    <submittedName>
        <fullName evidence="1">Uncharacterized protein</fullName>
    </submittedName>
</protein>
<sequence>MPDVASGRTGEINKRNFFAGVLIHTFAAGSGERETVRMWGIRIAGDKLKTKLFINRKICLL</sequence>
<accession>W4P5S1</accession>
<proteinExistence type="predicted"/>
<organism evidence="1 2">
    <name type="scientific">Bacteroides pyogenes JCM 6292</name>
    <dbReference type="NCBI Taxonomy" id="1235809"/>
    <lineage>
        <taxon>Bacteria</taxon>
        <taxon>Pseudomonadati</taxon>
        <taxon>Bacteroidota</taxon>
        <taxon>Bacteroidia</taxon>
        <taxon>Bacteroidales</taxon>
        <taxon>Bacteroidaceae</taxon>
        <taxon>Bacteroides</taxon>
    </lineage>
</organism>
<dbReference type="AlphaFoldDB" id="W4P5S1"/>
<gene>
    <name evidence="1" type="ORF">JCM6292_943</name>
</gene>
<reference evidence="1 2" key="1">
    <citation type="journal article" date="2014" name="Genome Announc.">
        <title>Draft Genome Sequences of Three Strains of Bacteroides pyogenes Isolated from a Cat and Swine.</title>
        <authorList>
            <person name="Sakamoto M."/>
            <person name="Oshima K."/>
            <person name="Suda W."/>
            <person name="Kitamura K."/>
            <person name="Iida T."/>
            <person name="Hattori M."/>
            <person name="Ohkuma M."/>
        </authorList>
    </citation>
    <scope>NUCLEOTIDE SEQUENCE [LARGE SCALE GENOMIC DNA]</scope>
    <source>
        <strain evidence="1 2">JCM 6292</strain>
    </source>
</reference>
<dbReference type="EMBL" id="BAIQ01000007">
    <property type="protein sequence ID" value="GAE14763.1"/>
    <property type="molecule type" value="Genomic_DNA"/>
</dbReference>
<name>W4P5S1_9BACE</name>
<evidence type="ECO:0000313" key="1">
    <source>
        <dbReference type="EMBL" id="GAE14763.1"/>
    </source>
</evidence>